<evidence type="ECO:0000256" key="2">
    <source>
        <dbReference type="ARBA" id="ARBA00022801"/>
    </source>
</evidence>
<proteinExistence type="inferred from homology"/>
<evidence type="ECO:0000256" key="3">
    <source>
        <dbReference type="SAM" id="MobiDB-lite"/>
    </source>
</evidence>
<keyword evidence="4" id="KW-0472">Membrane</keyword>
<dbReference type="EMBL" id="JBHSQS010000010">
    <property type="protein sequence ID" value="MFC5925296.1"/>
    <property type="molecule type" value="Genomic_DNA"/>
</dbReference>
<keyword evidence="5" id="KW-0121">Carboxypeptidase</keyword>
<keyword evidence="2 5" id="KW-0378">Hydrolase</keyword>
<gene>
    <name evidence="5" type="primary">dacB</name>
    <name evidence="5" type="ORF">ACFQGL_18300</name>
</gene>
<dbReference type="Pfam" id="PF02113">
    <property type="entry name" value="Peptidase_S13"/>
    <property type="match status" value="2"/>
</dbReference>
<feature type="region of interest" description="Disordered" evidence="3">
    <location>
        <begin position="69"/>
        <end position="95"/>
    </location>
</feature>
<dbReference type="RefSeq" id="WP_377513545.1">
    <property type="nucleotide sequence ID" value="NZ_JBHSQS010000010.1"/>
</dbReference>
<dbReference type="EC" id="3.4.16.4" evidence="5"/>
<dbReference type="SUPFAM" id="SSF56601">
    <property type="entry name" value="beta-lactamase/transpeptidase-like"/>
    <property type="match status" value="1"/>
</dbReference>
<keyword evidence="5" id="KW-0645">Protease</keyword>
<evidence type="ECO:0000313" key="6">
    <source>
        <dbReference type="Proteomes" id="UP001596226"/>
    </source>
</evidence>
<evidence type="ECO:0000256" key="1">
    <source>
        <dbReference type="ARBA" id="ARBA00006096"/>
    </source>
</evidence>
<dbReference type="Proteomes" id="UP001596226">
    <property type="component" value="Unassembled WGS sequence"/>
</dbReference>
<protein>
    <submittedName>
        <fullName evidence="5">D-alanyl-D-alanine carboxypeptidase/D-alanyl-D-alanine-endopeptidase</fullName>
        <ecNumber evidence="5">3.4.16.4</ecNumber>
    </submittedName>
</protein>
<evidence type="ECO:0000256" key="4">
    <source>
        <dbReference type="SAM" id="Phobius"/>
    </source>
</evidence>
<dbReference type="InterPro" id="IPR000667">
    <property type="entry name" value="Peptidase_S13"/>
</dbReference>
<dbReference type="PANTHER" id="PTHR30023:SF0">
    <property type="entry name" value="PENICILLIN-SENSITIVE CARBOXYPEPTIDASE A"/>
    <property type="match status" value="1"/>
</dbReference>
<comment type="caution">
    <text evidence="5">The sequence shown here is derived from an EMBL/GenBank/DDBJ whole genome shotgun (WGS) entry which is preliminary data.</text>
</comment>
<keyword evidence="6" id="KW-1185">Reference proteome</keyword>
<comment type="similarity">
    <text evidence="1">Belongs to the peptidase S13 family.</text>
</comment>
<evidence type="ECO:0000313" key="5">
    <source>
        <dbReference type="EMBL" id="MFC5925296.1"/>
    </source>
</evidence>
<dbReference type="PRINTS" id="PR00922">
    <property type="entry name" value="DADACBPTASE3"/>
</dbReference>
<keyword evidence="4" id="KW-1133">Transmembrane helix</keyword>
<dbReference type="GO" id="GO:0009002">
    <property type="term" value="F:serine-type D-Ala-D-Ala carboxypeptidase activity"/>
    <property type="evidence" value="ECO:0007669"/>
    <property type="project" value="UniProtKB-EC"/>
</dbReference>
<accession>A0ABW1H7J2</accession>
<feature type="transmembrane region" description="Helical" evidence="4">
    <location>
        <begin position="31"/>
        <end position="50"/>
    </location>
</feature>
<dbReference type="Gene3D" id="3.50.80.20">
    <property type="entry name" value="D-Ala-D-Ala carboxypeptidase C, peptidase S13"/>
    <property type="match status" value="1"/>
</dbReference>
<dbReference type="Gene3D" id="3.40.710.10">
    <property type="entry name" value="DD-peptidase/beta-lactamase superfamily"/>
    <property type="match status" value="2"/>
</dbReference>
<keyword evidence="4" id="KW-0812">Transmembrane</keyword>
<dbReference type="InterPro" id="IPR012338">
    <property type="entry name" value="Beta-lactam/transpept-like"/>
</dbReference>
<feature type="region of interest" description="Disordered" evidence="3">
    <location>
        <begin position="1"/>
        <end position="23"/>
    </location>
</feature>
<sequence>MPAPSDATPPSGPSGATPAPAPTAPRRLRRLTLVLAVVLVLILAGVGIVVTRPGPVAGWLGDDAAPAPVAAGVTPDPDPSDVLAGPDQNAPVPSPEGVRAALDPLVGVATLGDRVNVSVADVATGQTLYAKGADNGTVPASVTKLATAVTVLAARGPAYRIPTRAVAGAQPGEVVIVGGGDPTLAVDKKGYYPGAARLDDLAAQVRTALGGTAPTSVTVDGSIYSGPVYGPGWDADIPTGGSGGAVTALMTDGARKDPRVEHGAAERVPEPDLAAGRSFARLLGVPTSAVKRGTAPAQGAVGGTPAPGTELGVVQSPPLIRVVDIMISESDNLVAEALARQVALARNEPASFDGGAAAMDAEVAELGLPADEITLSDGSGLSRRNRISPSLLTDLIRLAASPDHPELAGIFGGLPVGGWSGTLDERYQGAPGTGAGAGTVRAKTGTLTKVHSIAGLVTTADGRLLTFAVLTDNVPGGRETAQPALDRIAAALAGCGCS</sequence>
<dbReference type="PANTHER" id="PTHR30023">
    <property type="entry name" value="D-ALANYL-D-ALANINE CARBOXYPEPTIDASE"/>
    <property type="match status" value="1"/>
</dbReference>
<name>A0ABW1H7J2_9ACTN</name>
<organism evidence="5 6">
    <name type="scientific">Micromonospora vulcania</name>
    <dbReference type="NCBI Taxonomy" id="1441873"/>
    <lineage>
        <taxon>Bacteria</taxon>
        <taxon>Bacillati</taxon>
        <taxon>Actinomycetota</taxon>
        <taxon>Actinomycetes</taxon>
        <taxon>Micromonosporales</taxon>
        <taxon>Micromonosporaceae</taxon>
        <taxon>Micromonospora</taxon>
    </lineage>
</organism>
<dbReference type="NCBIfam" id="TIGR00666">
    <property type="entry name" value="PBP4"/>
    <property type="match status" value="1"/>
</dbReference>
<reference evidence="6" key="1">
    <citation type="journal article" date="2019" name="Int. J. Syst. Evol. Microbiol.">
        <title>The Global Catalogue of Microorganisms (GCM) 10K type strain sequencing project: providing services to taxonomists for standard genome sequencing and annotation.</title>
        <authorList>
            <consortium name="The Broad Institute Genomics Platform"/>
            <consortium name="The Broad Institute Genome Sequencing Center for Infectious Disease"/>
            <person name="Wu L."/>
            <person name="Ma J."/>
        </authorList>
    </citation>
    <scope>NUCLEOTIDE SEQUENCE [LARGE SCALE GENOMIC DNA]</scope>
    <source>
        <strain evidence="6">CGMCC 4.7144</strain>
    </source>
</reference>